<comment type="cofactor">
    <cofactor evidence="2">
        <name>FAD</name>
        <dbReference type="ChEBI" id="CHEBI:57692"/>
    </cofactor>
</comment>
<dbReference type="InterPro" id="IPR036188">
    <property type="entry name" value="FAD/NAD-bd_sf"/>
</dbReference>
<keyword evidence="7" id="KW-1185">Reference proteome</keyword>
<dbReference type="GO" id="GO:0050660">
    <property type="term" value="F:flavin adenine dinucleotide binding"/>
    <property type="evidence" value="ECO:0007669"/>
    <property type="project" value="InterPro"/>
</dbReference>
<dbReference type="InParanoid" id="A0A5J5F9Y6"/>
<dbReference type="Pfam" id="PF05199">
    <property type="entry name" value="GMC_oxred_C"/>
    <property type="match status" value="1"/>
</dbReference>
<dbReference type="InterPro" id="IPR000172">
    <property type="entry name" value="GMC_OxRdtase_N"/>
</dbReference>
<comment type="caution">
    <text evidence="6">The sequence shown here is derived from an EMBL/GenBank/DDBJ whole genome shotgun (WGS) entry which is preliminary data.</text>
</comment>
<dbReference type="EMBL" id="VXIS01000012">
    <property type="protein sequence ID" value="KAA8913781.1"/>
    <property type="molecule type" value="Genomic_DNA"/>
</dbReference>
<dbReference type="InterPro" id="IPR007867">
    <property type="entry name" value="GMC_OxRtase_C"/>
</dbReference>
<keyword evidence="2" id="KW-0285">Flavoprotein</keyword>
<keyword evidence="2" id="KW-0274">FAD</keyword>
<dbReference type="SUPFAM" id="SSF54373">
    <property type="entry name" value="FAD-linked reductases, C-terminal domain"/>
    <property type="match status" value="1"/>
</dbReference>
<dbReference type="GO" id="GO:0016614">
    <property type="term" value="F:oxidoreductase activity, acting on CH-OH group of donors"/>
    <property type="evidence" value="ECO:0007669"/>
    <property type="project" value="InterPro"/>
</dbReference>
<sequence>MATAQFSLRALLLPILLLSPAATARSWDYIIVGSGPAGLVLSDRLSATGKSTLLLEAGVASTYASGGREGPSWLRDSNEPLSRFDVPGFFGAFLAHPDGHQCPDIPFPAGCVLGGGSAVNSALWFLPPGGDLPWVDEEEGEAVAKARKKIPGTTNPSMDGKMWFPESFDILGKMMRSLGWSEVDANKEMDRKDRCFARASFGNTDGERGGPLTSYFLAAEKRPNFEIVYGARVERVLRTAGKVVGLEFVRDRKRETVNLAEDGKAILSAGVFGSAKILWQSGIGTRDQLEIIKAVKGDDMIPETEWIDLPVGYNLQDHPATYVVFKYPGVGTAYNYSGAYENPIPEDAQNYLQHRAGPLASSNARISMWHEIKGSDGVVRTLQWNGRTGTAGNFTGPDLLLLTNYLTHGQTTRGRIGLTPGNLNHKILESPYLITKEDVDTVIQSFQEVLEGVKNVEGLELLLPDLATTTIDEFIRNYSLPRGSSHWIGSAAMGSVVDYETKVLGMENLYVVDASILTGATTSNPMGAIVVMAERAAELLTQETWGCDL</sequence>
<proteinExistence type="inferred from homology"/>
<accession>A0A5J5F9Y6</accession>
<dbReference type="PANTHER" id="PTHR47190">
    <property type="entry name" value="DEHYDROGENASE, PUTATIVE-RELATED"/>
    <property type="match status" value="1"/>
</dbReference>
<feature type="signal peptide" evidence="3">
    <location>
        <begin position="1"/>
        <end position="24"/>
    </location>
</feature>
<feature type="chain" id="PRO_5023858877" evidence="3">
    <location>
        <begin position="25"/>
        <end position="549"/>
    </location>
</feature>
<evidence type="ECO:0000256" key="2">
    <source>
        <dbReference type="PIRSR" id="PIRSR000137-2"/>
    </source>
</evidence>
<keyword evidence="3" id="KW-0732">Signal</keyword>
<evidence type="ECO:0000313" key="6">
    <source>
        <dbReference type="EMBL" id="KAA8913781.1"/>
    </source>
</evidence>
<dbReference type="Gene3D" id="3.50.50.60">
    <property type="entry name" value="FAD/NAD(P)-binding domain"/>
    <property type="match status" value="1"/>
</dbReference>
<dbReference type="AlphaFoldDB" id="A0A5J5F9Y6"/>
<reference evidence="6 7" key="1">
    <citation type="submission" date="2019-09" db="EMBL/GenBank/DDBJ databases">
        <title>Draft genome of the ectomycorrhizal ascomycete Sphaerosporella brunnea.</title>
        <authorList>
            <consortium name="DOE Joint Genome Institute"/>
            <person name="Benucci G.M."/>
            <person name="Marozzi G."/>
            <person name="Antonielli L."/>
            <person name="Sanchez S."/>
            <person name="Marco P."/>
            <person name="Wang X."/>
            <person name="Falini L.B."/>
            <person name="Barry K."/>
            <person name="Haridas S."/>
            <person name="Lipzen A."/>
            <person name="Labutti K."/>
            <person name="Grigoriev I.V."/>
            <person name="Murat C."/>
            <person name="Martin F."/>
            <person name="Albertini E."/>
            <person name="Donnini D."/>
            <person name="Bonito G."/>
        </authorList>
    </citation>
    <scope>NUCLEOTIDE SEQUENCE [LARGE SCALE GENOMIC DNA]</scope>
    <source>
        <strain evidence="6 7">Sb_GMNB300</strain>
    </source>
</reference>
<feature type="binding site" evidence="2">
    <location>
        <position position="112"/>
    </location>
    <ligand>
        <name>FAD</name>
        <dbReference type="ChEBI" id="CHEBI:57692"/>
    </ligand>
</feature>
<dbReference type="PANTHER" id="PTHR47190:SF2">
    <property type="entry name" value="CELLOBIOSE DEHYDROGENASE (AFU_ORTHOLOGUE AFUA_2G17620)"/>
    <property type="match status" value="1"/>
</dbReference>
<evidence type="ECO:0000256" key="1">
    <source>
        <dbReference type="ARBA" id="ARBA00010790"/>
    </source>
</evidence>
<dbReference type="InterPro" id="IPR053208">
    <property type="entry name" value="GMC_Oxidoreductase_CD"/>
</dbReference>
<organism evidence="6 7">
    <name type="scientific">Sphaerosporella brunnea</name>
    <dbReference type="NCBI Taxonomy" id="1250544"/>
    <lineage>
        <taxon>Eukaryota</taxon>
        <taxon>Fungi</taxon>
        <taxon>Dikarya</taxon>
        <taxon>Ascomycota</taxon>
        <taxon>Pezizomycotina</taxon>
        <taxon>Pezizomycetes</taxon>
        <taxon>Pezizales</taxon>
        <taxon>Pyronemataceae</taxon>
        <taxon>Sphaerosporella</taxon>
    </lineage>
</organism>
<dbReference type="InterPro" id="IPR012132">
    <property type="entry name" value="GMC_OxRdtase"/>
</dbReference>
<name>A0A5J5F9Y6_9PEZI</name>
<dbReference type="SUPFAM" id="SSF51905">
    <property type="entry name" value="FAD/NAD(P)-binding domain"/>
    <property type="match status" value="1"/>
</dbReference>
<dbReference type="PIRSF" id="PIRSF000137">
    <property type="entry name" value="Alcohol_oxidase"/>
    <property type="match status" value="1"/>
</dbReference>
<comment type="similarity">
    <text evidence="1">Belongs to the GMC oxidoreductase family.</text>
</comment>
<gene>
    <name evidence="6" type="ORF">FN846DRAFT_916015</name>
</gene>
<dbReference type="Gene3D" id="3.30.410.10">
    <property type="entry name" value="Cholesterol Oxidase, domain 2"/>
    <property type="match status" value="1"/>
</dbReference>
<dbReference type="OrthoDB" id="413885at2759"/>
<evidence type="ECO:0000256" key="3">
    <source>
        <dbReference type="SAM" id="SignalP"/>
    </source>
</evidence>
<dbReference type="Proteomes" id="UP000326924">
    <property type="component" value="Unassembled WGS sequence"/>
</dbReference>
<protein>
    <submittedName>
        <fullName evidence="6">Cellobiose dehydrogenase</fullName>
    </submittedName>
</protein>
<evidence type="ECO:0000313" key="7">
    <source>
        <dbReference type="Proteomes" id="UP000326924"/>
    </source>
</evidence>
<feature type="domain" description="Glucose-methanol-choline oxidoreductase N-terminal" evidence="4">
    <location>
        <begin position="28"/>
        <end position="320"/>
    </location>
</feature>
<evidence type="ECO:0000259" key="5">
    <source>
        <dbReference type="Pfam" id="PF05199"/>
    </source>
</evidence>
<dbReference type="Pfam" id="PF00732">
    <property type="entry name" value="GMC_oxred_N"/>
    <property type="match status" value="1"/>
</dbReference>
<feature type="domain" description="Glucose-methanol-choline oxidoreductase C-terminal" evidence="5">
    <location>
        <begin position="412"/>
        <end position="533"/>
    </location>
</feature>
<evidence type="ECO:0000259" key="4">
    <source>
        <dbReference type="Pfam" id="PF00732"/>
    </source>
</evidence>
<feature type="binding site" evidence="2">
    <location>
        <position position="233"/>
    </location>
    <ligand>
        <name>FAD</name>
        <dbReference type="ChEBI" id="CHEBI:57692"/>
    </ligand>
</feature>